<reference evidence="2" key="2">
    <citation type="journal article" date="2022" name="BMC Genomics">
        <title>Comparative genome analysis of mycobacteria focusing on tRNA and non-coding RNA.</title>
        <authorList>
            <person name="Behra P.R.K."/>
            <person name="Pettersson B.M.F."/>
            <person name="Ramesh M."/>
            <person name="Das S."/>
            <person name="Dasgupta S."/>
            <person name="Kirsebom L.A."/>
        </authorList>
    </citation>
    <scope>NUCLEOTIDE SEQUENCE</scope>
    <source>
        <strain evidence="2">DSM 45406</strain>
    </source>
</reference>
<dbReference type="RefSeq" id="WP_052429214.1">
    <property type="nucleotide sequence ID" value="NZ_CP103313.1"/>
</dbReference>
<dbReference type="Proteomes" id="UP001055159">
    <property type="component" value="Plasmid unnamed2"/>
</dbReference>
<dbReference type="AlphaFoldDB" id="A0A9X3BSG8"/>
<evidence type="ECO:0000313" key="5">
    <source>
        <dbReference type="Proteomes" id="UP001140272"/>
    </source>
</evidence>
<gene>
    <name evidence="2" type="ORF">H7H73_20125</name>
    <name evidence="3" type="ORF">MJO55_29485</name>
</gene>
<evidence type="ECO:0000313" key="2">
    <source>
        <dbReference type="EMBL" id="MCV7072341.1"/>
    </source>
</evidence>
<reference evidence="2" key="1">
    <citation type="submission" date="2020-07" db="EMBL/GenBank/DDBJ databases">
        <authorList>
            <person name="Pettersson B.M.F."/>
            <person name="Behra P.R.K."/>
            <person name="Ramesh M."/>
            <person name="Das S."/>
            <person name="Dasgupta S."/>
            <person name="Kirsebom L.A."/>
        </authorList>
    </citation>
    <scope>NUCLEOTIDE SEQUENCE</scope>
    <source>
        <strain evidence="2">DSM 45406</strain>
    </source>
</reference>
<reference evidence="3" key="3">
    <citation type="submission" date="2022-08" db="EMBL/GenBank/DDBJ databases">
        <title>Complete genome sequence of 14 non-tuberculosis mycobacteria type-strains.</title>
        <authorList>
            <person name="Igarashi Y."/>
            <person name="Osugi A."/>
            <person name="Mitarai S."/>
        </authorList>
    </citation>
    <scope>NUCLEOTIDE SEQUENCE</scope>
    <source>
        <strain evidence="3">JCM 16372</strain>
        <plasmid evidence="3">unnamed2</plasmid>
    </source>
</reference>
<evidence type="ECO:0000313" key="4">
    <source>
        <dbReference type="Proteomes" id="UP001055159"/>
    </source>
</evidence>
<dbReference type="EMBL" id="CP103313">
    <property type="protein sequence ID" value="UVY95935.1"/>
    <property type="molecule type" value="Genomic_DNA"/>
</dbReference>
<organism evidence="2 5">
    <name type="scientific">Mycolicibacterium rufum</name>
    <dbReference type="NCBI Taxonomy" id="318424"/>
    <lineage>
        <taxon>Bacteria</taxon>
        <taxon>Bacillati</taxon>
        <taxon>Actinomycetota</taxon>
        <taxon>Actinomycetes</taxon>
        <taxon>Mycobacteriales</taxon>
        <taxon>Mycobacteriaceae</taxon>
        <taxon>Mycolicibacterium</taxon>
    </lineage>
</organism>
<evidence type="ECO:0000256" key="1">
    <source>
        <dbReference type="SAM" id="MobiDB-lite"/>
    </source>
</evidence>
<proteinExistence type="predicted"/>
<geneLocation type="plasmid" evidence="3 4">
    <name>unnamed2</name>
</geneLocation>
<dbReference type="EMBL" id="JACKRN010000681">
    <property type="protein sequence ID" value="MCV7072341.1"/>
    <property type="molecule type" value="Genomic_DNA"/>
</dbReference>
<keyword evidence="4" id="KW-1185">Reference proteome</keyword>
<evidence type="ECO:0000313" key="3">
    <source>
        <dbReference type="EMBL" id="UVY95935.1"/>
    </source>
</evidence>
<dbReference type="InterPro" id="IPR045384">
    <property type="entry name" value="DUF6527"/>
</dbReference>
<sequence>MTVLPTDRFTHEFVDFIPADLDAGVLYVSLPYATVMHLCACGCATKVASALDPTDYAITFDGETISLSPSIGNWNFHCRSHYVIRRGQVRWMPAMSDADIAAGRHCDRRAKTARDELFDAPTPPRVTPENDTTPVGGHGHIRQRVTVAIKGLIATIRGR</sequence>
<keyword evidence="3" id="KW-0614">Plasmid</keyword>
<feature type="region of interest" description="Disordered" evidence="1">
    <location>
        <begin position="118"/>
        <end position="138"/>
    </location>
</feature>
<dbReference type="Proteomes" id="UP001140272">
    <property type="component" value="Unassembled WGS sequence"/>
</dbReference>
<protein>
    <submittedName>
        <fullName evidence="3">DUF6527 family protein</fullName>
    </submittedName>
</protein>
<name>A0A9X3BSG8_9MYCO</name>
<accession>A0A9X3BSG8</accession>
<dbReference type="Pfam" id="PF20137">
    <property type="entry name" value="BubE"/>
    <property type="match status" value="1"/>
</dbReference>